<evidence type="ECO:0008006" key="13">
    <source>
        <dbReference type="Google" id="ProtNLM"/>
    </source>
</evidence>
<reference evidence="12" key="1">
    <citation type="journal article" date="2013" name="Nature">
        <title>Pan genome of the phytoplankton Emiliania underpins its global distribution.</title>
        <authorList>
            <person name="Read B.A."/>
            <person name="Kegel J."/>
            <person name="Klute M.J."/>
            <person name="Kuo A."/>
            <person name="Lefebvre S.C."/>
            <person name="Maumus F."/>
            <person name="Mayer C."/>
            <person name="Miller J."/>
            <person name="Monier A."/>
            <person name="Salamov A."/>
            <person name="Young J."/>
            <person name="Aguilar M."/>
            <person name="Claverie J.M."/>
            <person name="Frickenhaus S."/>
            <person name="Gonzalez K."/>
            <person name="Herman E.K."/>
            <person name="Lin Y.C."/>
            <person name="Napier J."/>
            <person name="Ogata H."/>
            <person name="Sarno A.F."/>
            <person name="Shmutz J."/>
            <person name="Schroeder D."/>
            <person name="de Vargas C."/>
            <person name="Verret F."/>
            <person name="von Dassow P."/>
            <person name="Valentin K."/>
            <person name="Van de Peer Y."/>
            <person name="Wheeler G."/>
            <person name="Dacks J.B."/>
            <person name="Delwiche C.F."/>
            <person name="Dyhrman S.T."/>
            <person name="Glockner G."/>
            <person name="John U."/>
            <person name="Richards T."/>
            <person name="Worden A.Z."/>
            <person name="Zhang X."/>
            <person name="Grigoriev I.V."/>
            <person name="Allen A.E."/>
            <person name="Bidle K."/>
            <person name="Borodovsky M."/>
            <person name="Bowler C."/>
            <person name="Brownlee C."/>
            <person name="Cock J.M."/>
            <person name="Elias M."/>
            <person name="Gladyshev V.N."/>
            <person name="Groth M."/>
            <person name="Guda C."/>
            <person name="Hadaegh A."/>
            <person name="Iglesias-Rodriguez M.D."/>
            <person name="Jenkins J."/>
            <person name="Jones B.M."/>
            <person name="Lawson T."/>
            <person name="Leese F."/>
            <person name="Lindquist E."/>
            <person name="Lobanov A."/>
            <person name="Lomsadze A."/>
            <person name="Malik S.B."/>
            <person name="Marsh M.E."/>
            <person name="Mackinder L."/>
            <person name="Mock T."/>
            <person name="Mueller-Roeber B."/>
            <person name="Pagarete A."/>
            <person name="Parker M."/>
            <person name="Probert I."/>
            <person name="Quesneville H."/>
            <person name="Raines C."/>
            <person name="Rensing S.A."/>
            <person name="Riano-Pachon D.M."/>
            <person name="Richier S."/>
            <person name="Rokitta S."/>
            <person name="Shiraiwa Y."/>
            <person name="Soanes D.M."/>
            <person name="van der Giezen M."/>
            <person name="Wahlund T.M."/>
            <person name="Williams B."/>
            <person name="Wilson W."/>
            <person name="Wolfe G."/>
            <person name="Wurch L.L."/>
        </authorList>
    </citation>
    <scope>NUCLEOTIDE SEQUENCE</scope>
</reference>
<keyword evidence="7 8" id="KW-0472">Membrane</keyword>
<protein>
    <recommendedName>
        <fullName evidence="13">Mitochondrial carrier protein</fullName>
    </recommendedName>
</protein>
<evidence type="ECO:0000256" key="9">
    <source>
        <dbReference type="RuleBase" id="RU000488"/>
    </source>
</evidence>
<sequence length="247" mass="26342">MSTSASSADAFSGDPSRAAAASFAAGTVQAVLLLPANTVQTHMQHAGRPMLQTLRVIFASGGLPGVRLLYRALGPTVAMLGVRQGFKFGSGAAVKSRLPTSWPELARDAVSGGSSAVATTTVLFPIDTLKTRWQLGRASPRLPQLYQGFTPAVIYSAFGMSIWLCSRNILERTIPDPGRSSALQHWKHFAVDGPPRSAASELRLLVSTGGLGRLYSGFGVKCAFVALNSAIFNSVYMQCRRLMRMHS</sequence>
<comment type="subcellular location">
    <subcellularLocation>
        <location evidence="1">Membrane</location>
        <topology evidence="1">Multi-pass membrane protein</topology>
    </subcellularLocation>
</comment>
<proteinExistence type="inferred from homology"/>
<evidence type="ECO:0000256" key="8">
    <source>
        <dbReference type="PROSITE-ProRule" id="PRU00282"/>
    </source>
</evidence>
<dbReference type="Proteomes" id="UP000013827">
    <property type="component" value="Unassembled WGS sequence"/>
</dbReference>
<dbReference type="InterPro" id="IPR023395">
    <property type="entry name" value="MCP_dom_sf"/>
</dbReference>
<dbReference type="GO" id="GO:0016020">
    <property type="term" value="C:membrane"/>
    <property type="evidence" value="ECO:0007669"/>
    <property type="project" value="UniProtKB-SubCell"/>
</dbReference>
<dbReference type="Gene3D" id="1.50.40.10">
    <property type="entry name" value="Mitochondrial carrier domain"/>
    <property type="match status" value="1"/>
</dbReference>
<feature type="transmembrane region" description="Helical" evidence="10">
    <location>
        <begin position="214"/>
        <end position="236"/>
    </location>
</feature>
<dbReference type="Pfam" id="PF00153">
    <property type="entry name" value="Mito_carr"/>
    <property type="match status" value="2"/>
</dbReference>
<comment type="similarity">
    <text evidence="2 9">Belongs to the mitochondrial carrier (TC 2.A.29) family.</text>
</comment>
<keyword evidence="6 10" id="KW-1133">Transmembrane helix</keyword>
<evidence type="ECO:0000313" key="12">
    <source>
        <dbReference type="Proteomes" id="UP000013827"/>
    </source>
</evidence>
<dbReference type="KEGG" id="ehx:EMIHUDRAFT_222527"/>
<dbReference type="EnsemblProtists" id="EOD40755">
    <property type="protein sequence ID" value="EOD40755"/>
    <property type="gene ID" value="EMIHUDRAFT_222527"/>
</dbReference>
<name>A0A0D3KYC0_EMIH1</name>
<feature type="repeat" description="Solcar" evidence="8">
    <location>
        <begin position="13"/>
        <end position="97"/>
    </location>
</feature>
<keyword evidence="3 9" id="KW-0813">Transport</keyword>
<dbReference type="InterPro" id="IPR018108">
    <property type="entry name" value="MCP_transmembrane"/>
</dbReference>
<evidence type="ECO:0000256" key="10">
    <source>
        <dbReference type="SAM" id="Phobius"/>
    </source>
</evidence>
<evidence type="ECO:0000256" key="2">
    <source>
        <dbReference type="ARBA" id="ARBA00006375"/>
    </source>
</evidence>
<organism evidence="11 12">
    <name type="scientific">Emiliania huxleyi (strain CCMP1516)</name>
    <dbReference type="NCBI Taxonomy" id="280463"/>
    <lineage>
        <taxon>Eukaryota</taxon>
        <taxon>Haptista</taxon>
        <taxon>Haptophyta</taxon>
        <taxon>Prymnesiophyceae</taxon>
        <taxon>Isochrysidales</taxon>
        <taxon>Noelaerhabdaceae</taxon>
        <taxon>Emiliania</taxon>
    </lineage>
</organism>
<dbReference type="AlphaFoldDB" id="A0A0D3KYC0"/>
<dbReference type="RefSeq" id="XP_005793184.1">
    <property type="nucleotide sequence ID" value="XM_005793127.1"/>
</dbReference>
<dbReference type="HOGENOM" id="CLU_1126234_0_0_1"/>
<dbReference type="PaxDb" id="2903-EOD40755"/>
<evidence type="ECO:0000256" key="3">
    <source>
        <dbReference type="ARBA" id="ARBA00022448"/>
    </source>
</evidence>
<evidence type="ECO:0000256" key="6">
    <source>
        <dbReference type="ARBA" id="ARBA00022989"/>
    </source>
</evidence>
<dbReference type="PROSITE" id="PS50920">
    <property type="entry name" value="SOLCAR"/>
    <property type="match status" value="1"/>
</dbReference>
<evidence type="ECO:0000256" key="5">
    <source>
        <dbReference type="ARBA" id="ARBA00022737"/>
    </source>
</evidence>
<evidence type="ECO:0000313" key="11">
    <source>
        <dbReference type="EnsemblProtists" id="EOD40755"/>
    </source>
</evidence>
<evidence type="ECO:0000256" key="4">
    <source>
        <dbReference type="ARBA" id="ARBA00022692"/>
    </source>
</evidence>
<accession>A0A0D3KYC0</accession>
<keyword evidence="4 8" id="KW-0812">Transmembrane</keyword>
<evidence type="ECO:0000256" key="1">
    <source>
        <dbReference type="ARBA" id="ARBA00004141"/>
    </source>
</evidence>
<evidence type="ECO:0000256" key="7">
    <source>
        <dbReference type="ARBA" id="ARBA00023136"/>
    </source>
</evidence>
<dbReference type="GeneID" id="17286026"/>
<dbReference type="PANTHER" id="PTHR45667">
    <property type="entry name" value="S-ADENOSYLMETHIONINE MITOCHONDRIAL CARRIER PROTEIN"/>
    <property type="match status" value="1"/>
</dbReference>
<keyword evidence="5" id="KW-0677">Repeat</keyword>
<dbReference type="SUPFAM" id="SSF103506">
    <property type="entry name" value="Mitochondrial carrier"/>
    <property type="match status" value="2"/>
</dbReference>
<keyword evidence="12" id="KW-1185">Reference proteome</keyword>
<reference evidence="11" key="2">
    <citation type="submission" date="2024-10" db="UniProtKB">
        <authorList>
            <consortium name="EnsemblProtists"/>
        </authorList>
    </citation>
    <scope>IDENTIFICATION</scope>
</reference>